<organism evidence="4">
    <name type="scientific">marine metagenome</name>
    <dbReference type="NCBI Taxonomy" id="408172"/>
    <lineage>
        <taxon>unclassified sequences</taxon>
        <taxon>metagenomes</taxon>
        <taxon>ecological metagenomes</taxon>
    </lineage>
</organism>
<dbReference type="SUPFAM" id="SSF53323">
    <property type="entry name" value="Pyruvate-ferredoxin oxidoreductase, PFOR, domain III"/>
    <property type="match status" value="1"/>
</dbReference>
<evidence type="ECO:0000313" key="4">
    <source>
        <dbReference type="EMBL" id="SVB99645.1"/>
    </source>
</evidence>
<proteinExistence type="predicted"/>
<name>A0A382IJY6_9ZZZZ</name>
<dbReference type="PANTHER" id="PTHR43854">
    <property type="entry name" value="INDOLEPYRUVATE OXIDOREDUCTASE SUBUNIT IORB"/>
    <property type="match status" value="1"/>
</dbReference>
<evidence type="ECO:0000259" key="2">
    <source>
        <dbReference type="Pfam" id="PF01558"/>
    </source>
</evidence>
<evidence type="ECO:0000256" key="1">
    <source>
        <dbReference type="ARBA" id="ARBA00023002"/>
    </source>
</evidence>
<dbReference type="InterPro" id="IPR002869">
    <property type="entry name" value="Pyrv_flavodox_OxRed_cen"/>
</dbReference>
<protein>
    <submittedName>
        <fullName evidence="4">Uncharacterized protein</fullName>
    </submittedName>
</protein>
<evidence type="ECO:0000259" key="3">
    <source>
        <dbReference type="Pfam" id="PF20169"/>
    </source>
</evidence>
<dbReference type="AlphaFoldDB" id="A0A382IJY6"/>
<accession>A0A382IJY6</accession>
<sequence>FINPLVCEGGGDCSVKANCVSIHPLETEFGRKRVIDQSSCNKDYSCVEGFCPSFVTVHGGNLKQGGITDIPDRLFEELTDPVPPRVDKDWSVLIAGVGGTGVVTIGAVLGMAAHVEGKGSAVFDMTGVSQKNGAVYSHLKIIMDPEAMSSADVGLGEADLLLGCDLVASVAPVSVRTIEPGKTRVVINETLTPTPQFQTAPNMNLDGRLLLRGLEEHAGHEQMNAVAATKIALALTGDTIGANTFMIGYALQLGALPLSVAAIERAIELNGVAVPFNLRAFRLGRLAAAMPQDLSKLLPNESEPATDGLDNQIQQRVVFLSAYQNVQYATQYQNLLDQVREAEQRLGGNFDGFANAVATHAFQLMAYKDEYEVSRLFTTGEFTQKLEKTFDGDYRLHFHLAPPLFARRDPKTGLPRKSEFGSWMLPVFKVLARLKGLRGTPF</sequence>
<dbReference type="InterPro" id="IPR019752">
    <property type="entry name" value="Pyrv/ketoisovalerate_OxRed_cat"/>
</dbReference>
<dbReference type="PANTHER" id="PTHR43854:SF1">
    <property type="entry name" value="INDOLEPYRUVATE OXIDOREDUCTASE SUBUNIT IORB"/>
    <property type="match status" value="1"/>
</dbReference>
<keyword evidence="1" id="KW-0560">Oxidoreductase</keyword>
<feature type="non-terminal residue" evidence="4">
    <location>
        <position position="442"/>
    </location>
</feature>
<dbReference type="GO" id="GO:0016903">
    <property type="term" value="F:oxidoreductase activity, acting on the aldehyde or oxo group of donors"/>
    <property type="evidence" value="ECO:0007669"/>
    <property type="project" value="InterPro"/>
</dbReference>
<dbReference type="InterPro" id="IPR052198">
    <property type="entry name" value="IorB_Oxidoreductase"/>
</dbReference>
<feature type="non-terminal residue" evidence="4">
    <location>
        <position position="1"/>
    </location>
</feature>
<dbReference type="EMBL" id="UINC01067713">
    <property type="protein sequence ID" value="SVB99645.1"/>
    <property type="molecule type" value="Genomic_DNA"/>
</dbReference>
<feature type="domain" description="Pyruvate/ketoisovalerate oxidoreductase catalytic" evidence="2">
    <location>
        <begin position="98"/>
        <end position="285"/>
    </location>
</feature>
<dbReference type="InterPro" id="IPR046667">
    <property type="entry name" value="DUF6537"/>
</dbReference>
<reference evidence="4" key="1">
    <citation type="submission" date="2018-05" db="EMBL/GenBank/DDBJ databases">
        <authorList>
            <person name="Lanie J.A."/>
            <person name="Ng W.-L."/>
            <person name="Kazmierczak K.M."/>
            <person name="Andrzejewski T.M."/>
            <person name="Davidsen T.M."/>
            <person name="Wayne K.J."/>
            <person name="Tettelin H."/>
            <person name="Glass J.I."/>
            <person name="Rusch D."/>
            <person name="Podicherti R."/>
            <person name="Tsui H.-C.T."/>
            <person name="Winkler M.E."/>
        </authorList>
    </citation>
    <scope>NUCLEOTIDE SEQUENCE</scope>
</reference>
<gene>
    <name evidence="4" type="ORF">METZ01_LOCUS252499</name>
</gene>
<feature type="domain" description="DUF6537" evidence="3">
    <location>
        <begin position="310"/>
        <end position="442"/>
    </location>
</feature>
<dbReference type="Gene3D" id="3.40.920.10">
    <property type="entry name" value="Pyruvate-ferredoxin oxidoreductase, PFOR, domain III"/>
    <property type="match status" value="1"/>
</dbReference>
<dbReference type="Pfam" id="PF01558">
    <property type="entry name" value="POR"/>
    <property type="match status" value="1"/>
</dbReference>
<dbReference type="Pfam" id="PF20169">
    <property type="entry name" value="DUF6537"/>
    <property type="match status" value="1"/>
</dbReference>